<proteinExistence type="predicted"/>
<feature type="region of interest" description="Disordered" evidence="1">
    <location>
        <begin position="27"/>
        <end position="85"/>
    </location>
</feature>
<accession>A0ABS6YXR8</accession>
<comment type="caution">
    <text evidence="3">The sequence shown here is derived from an EMBL/GenBank/DDBJ whole genome shotgun (WGS) entry which is preliminary data.</text>
</comment>
<sequence>MPAMKQRSAALIALAVLAAMALPATPASAEKGIGGGTAAPPPEVSGDQKDGSLTATAGGISYDTSKNGTGPKAGPIAPAGDYSPP</sequence>
<evidence type="ECO:0008006" key="5">
    <source>
        <dbReference type="Google" id="ProtNLM"/>
    </source>
</evidence>
<keyword evidence="2" id="KW-0732">Signal</keyword>
<evidence type="ECO:0000256" key="2">
    <source>
        <dbReference type="SAM" id="SignalP"/>
    </source>
</evidence>
<feature type="chain" id="PRO_5046779200" description="Serine protease" evidence="2">
    <location>
        <begin position="30"/>
        <end position="85"/>
    </location>
</feature>
<name>A0ABS6YXR8_9ACTN</name>
<evidence type="ECO:0000256" key="1">
    <source>
        <dbReference type="SAM" id="MobiDB-lite"/>
    </source>
</evidence>
<dbReference type="EMBL" id="WMBF01000854">
    <property type="protein sequence ID" value="MBW5426256.1"/>
    <property type="molecule type" value="Genomic_DNA"/>
</dbReference>
<reference evidence="3 4" key="1">
    <citation type="submission" date="2019-11" db="EMBL/GenBank/DDBJ databases">
        <authorList>
            <person name="Ay H."/>
        </authorList>
    </citation>
    <scope>NUCLEOTIDE SEQUENCE [LARGE SCALE GENOMIC DNA]</scope>
    <source>
        <strain evidence="3 4">BG9H</strain>
    </source>
</reference>
<organism evidence="3 4">
    <name type="scientific">Streptomyces anatolicus</name>
    <dbReference type="NCBI Taxonomy" id="2675858"/>
    <lineage>
        <taxon>Bacteria</taxon>
        <taxon>Bacillati</taxon>
        <taxon>Actinomycetota</taxon>
        <taxon>Actinomycetes</taxon>
        <taxon>Kitasatosporales</taxon>
        <taxon>Streptomycetaceae</taxon>
        <taxon>Streptomyces</taxon>
    </lineage>
</organism>
<gene>
    <name evidence="3" type="ORF">GKQ77_32675</name>
</gene>
<dbReference type="Proteomes" id="UP001197114">
    <property type="component" value="Unassembled WGS sequence"/>
</dbReference>
<feature type="signal peptide" evidence="2">
    <location>
        <begin position="1"/>
        <end position="29"/>
    </location>
</feature>
<evidence type="ECO:0000313" key="3">
    <source>
        <dbReference type="EMBL" id="MBW5426256.1"/>
    </source>
</evidence>
<keyword evidence="4" id="KW-1185">Reference proteome</keyword>
<feature type="non-terminal residue" evidence="3">
    <location>
        <position position="85"/>
    </location>
</feature>
<evidence type="ECO:0000313" key="4">
    <source>
        <dbReference type="Proteomes" id="UP001197114"/>
    </source>
</evidence>
<protein>
    <recommendedName>
        <fullName evidence="5">Serine protease</fullName>
    </recommendedName>
</protein>